<dbReference type="EMBL" id="CP071503">
    <property type="protein sequence ID" value="QSX34231.1"/>
    <property type="molecule type" value="Genomic_DNA"/>
</dbReference>
<evidence type="ECO:0000259" key="1">
    <source>
        <dbReference type="SMART" id="SM00507"/>
    </source>
</evidence>
<protein>
    <submittedName>
        <fullName evidence="2">HNH endonuclease</fullName>
    </submittedName>
</protein>
<dbReference type="SMART" id="SM00507">
    <property type="entry name" value="HNHc"/>
    <property type="match status" value="1"/>
</dbReference>
<dbReference type="InterPro" id="IPR003615">
    <property type="entry name" value="HNH_nuc"/>
</dbReference>
<keyword evidence="2" id="KW-0255">Endonuclease</keyword>
<dbReference type="CDD" id="cd00085">
    <property type="entry name" value="HNHc"/>
    <property type="match status" value="1"/>
</dbReference>
<accession>A0ABX7QS03</accession>
<feature type="domain" description="HNH nuclease" evidence="1">
    <location>
        <begin position="83"/>
        <end position="140"/>
    </location>
</feature>
<evidence type="ECO:0000313" key="2">
    <source>
        <dbReference type="EMBL" id="QSX34231.1"/>
    </source>
</evidence>
<dbReference type="RefSeq" id="WP_207355435.1">
    <property type="nucleotide sequence ID" value="NZ_CP071503.1"/>
</dbReference>
<dbReference type="Gene3D" id="1.10.30.50">
    <property type="match status" value="1"/>
</dbReference>
<proteinExistence type="predicted"/>
<dbReference type="GO" id="GO:0004519">
    <property type="term" value="F:endonuclease activity"/>
    <property type="evidence" value="ECO:0007669"/>
    <property type="project" value="UniProtKB-KW"/>
</dbReference>
<keyword evidence="3" id="KW-1185">Reference proteome</keyword>
<keyword evidence="2" id="KW-0540">Nuclease</keyword>
<name>A0ABX7QS03_9GAMM</name>
<sequence>MELQIEVTLRDGTKYRTRKYKSELSAKRGIFKWLEQHQHLPDISASYFSPELRQHQSFDHPEQLQMAQPQANVDFYQSSAWRKLRLQVLQTREHRCAICNRTQAEHNIAVEVDHIKPRSKYPELALALDNLQILCLDCNRGKADDEY</sequence>
<dbReference type="Pfam" id="PF01844">
    <property type="entry name" value="HNH"/>
    <property type="match status" value="1"/>
</dbReference>
<keyword evidence="2" id="KW-0378">Hydrolase</keyword>
<dbReference type="Proteomes" id="UP000662770">
    <property type="component" value="Chromosome"/>
</dbReference>
<reference evidence="2 3" key="1">
    <citation type="submission" date="2021-03" db="EMBL/GenBank/DDBJ databases">
        <title>Novel species identification of genus Shewanella.</title>
        <authorList>
            <person name="Liu G."/>
            <person name="Zhang Q."/>
        </authorList>
    </citation>
    <scope>NUCLEOTIDE SEQUENCE [LARGE SCALE GENOMIC DNA]</scope>
    <source>
        <strain evidence="2 3">FJAT-51800</strain>
    </source>
</reference>
<gene>
    <name evidence="2" type="ORF">JYB87_02985</name>
</gene>
<organism evidence="2 3">
    <name type="scientific">Shewanella avicenniae</name>
    <dbReference type="NCBI Taxonomy" id="2814294"/>
    <lineage>
        <taxon>Bacteria</taxon>
        <taxon>Pseudomonadati</taxon>
        <taxon>Pseudomonadota</taxon>
        <taxon>Gammaproteobacteria</taxon>
        <taxon>Alteromonadales</taxon>
        <taxon>Shewanellaceae</taxon>
        <taxon>Shewanella</taxon>
    </lineage>
</organism>
<evidence type="ECO:0000313" key="3">
    <source>
        <dbReference type="Proteomes" id="UP000662770"/>
    </source>
</evidence>
<dbReference type="InterPro" id="IPR002711">
    <property type="entry name" value="HNH"/>
</dbReference>